<feature type="non-terminal residue" evidence="1">
    <location>
        <position position="1"/>
    </location>
</feature>
<evidence type="ECO:0000313" key="1">
    <source>
        <dbReference type="EMBL" id="EJW89483.1"/>
    </source>
</evidence>
<dbReference type="EMBL" id="AMCI01009443">
    <property type="protein sequence ID" value="EJW89483.1"/>
    <property type="molecule type" value="Genomic_DNA"/>
</dbReference>
<comment type="caution">
    <text evidence="1">The sequence shown here is derived from an EMBL/GenBank/DDBJ whole genome shotgun (WGS) entry which is preliminary data.</text>
</comment>
<sequence length="82" mass="9140">KDELGLLMLERSARGGGLHLVFRRRPEMDQEDNLHWAADLLGVEFDAGAKDITRVFFATTSEDLLYLHDDLFDNGECGASTG</sequence>
<feature type="non-terminal residue" evidence="1">
    <location>
        <position position="82"/>
    </location>
</feature>
<dbReference type="AlphaFoldDB" id="J9F4Q5"/>
<accession>J9F4Q5</accession>
<organism evidence="1">
    <name type="scientific">gut metagenome</name>
    <dbReference type="NCBI Taxonomy" id="749906"/>
    <lineage>
        <taxon>unclassified sequences</taxon>
        <taxon>metagenomes</taxon>
        <taxon>organismal metagenomes</taxon>
    </lineage>
</organism>
<name>J9F4Q5_9ZZZZ</name>
<proteinExistence type="predicted"/>
<reference evidence="1" key="1">
    <citation type="journal article" date="2012" name="PLoS ONE">
        <title>Gene sets for utilization of primary and secondary nutrition supplies in the distal gut of endangered iberian lynx.</title>
        <authorList>
            <person name="Alcaide M."/>
            <person name="Messina E."/>
            <person name="Richter M."/>
            <person name="Bargiela R."/>
            <person name="Peplies J."/>
            <person name="Huws S.A."/>
            <person name="Newbold C.J."/>
            <person name="Golyshin P.N."/>
            <person name="Simon M.A."/>
            <person name="Lopez G."/>
            <person name="Yakimov M.M."/>
            <person name="Ferrer M."/>
        </authorList>
    </citation>
    <scope>NUCLEOTIDE SEQUENCE</scope>
</reference>
<gene>
    <name evidence="1" type="ORF">EVA_22410</name>
</gene>
<protein>
    <submittedName>
        <fullName evidence="1">Uncharacterized protein</fullName>
    </submittedName>
</protein>